<dbReference type="AlphaFoldDB" id="K7YKY1"/>
<dbReference type="OrthoDB" id="9342668at2"/>
<evidence type="ECO:0000256" key="1">
    <source>
        <dbReference type="SAM" id="SignalP"/>
    </source>
</evidence>
<dbReference type="RefSeq" id="WP_015089872.1">
    <property type="nucleotide sequence ID" value="NC_019567.1"/>
</dbReference>
<proteinExistence type="predicted"/>
<dbReference type="HOGENOM" id="CLU_989239_0_0_7"/>
<sequence>MKLILSFLLIGMLSPVWASPLNDGQETNGGDPFVAEFLIALDSALERLPLNLPLENGAAIKREVLDQARLSVVFSSVESLTLDGREVAAVNQPLAIPPKIVMSRTAWKKLNEKQRTLLVLHELLPIVGIFDEDYRNSTALWQLLQPENPITVSAMETAIVRCDREMIGSVSESRFNRMIARPEIDALILKSLDHECPAFIEKMNDWKISMDLCIGSLSLTNWFLRSHIRSVPAAVEILKTLRSQGVPTFKVCAHKVNNSCEQVRKMGPPYQTELGPAMGCE</sequence>
<accession>K7YKY1</accession>
<dbReference type="KEGG" id="bbat:Bdt_0689"/>
<keyword evidence="1" id="KW-0732">Signal</keyword>
<evidence type="ECO:0000313" key="2">
    <source>
        <dbReference type="EMBL" id="AFY00396.1"/>
    </source>
</evidence>
<reference evidence="2 3" key="1">
    <citation type="journal article" date="2012" name="BMC Genomics">
        <title>Genome analysis of a simultaneously predatory and prey-independent, novel Bdellovibrio bacteriovorus from the River Tiber, supports in silico predictions of both ancient and recent lateral gene transfer from diverse bacteria.</title>
        <authorList>
            <person name="Hobley L."/>
            <person name="Lerner T.R."/>
            <person name="Williams L.E."/>
            <person name="Lambert C."/>
            <person name="Till R."/>
            <person name="Milner D.S."/>
            <person name="Basford S.M."/>
            <person name="Capeness M.J."/>
            <person name="Fenton A.K."/>
            <person name="Atterbury R.J."/>
            <person name="Harris M.A."/>
            <person name="Sockett R.E."/>
        </authorList>
    </citation>
    <scope>NUCLEOTIDE SEQUENCE [LARGE SCALE GENOMIC DNA]</scope>
    <source>
        <strain evidence="2 3">Tiberius</strain>
    </source>
</reference>
<name>K7YKY1_BDEBC</name>
<organism evidence="2 3">
    <name type="scientific">Bdellovibrio bacteriovorus str. Tiberius</name>
    <dbReference type="NCBI Taxonomy" id="1069642"/>
    <lineage>
        <taxon>Bacteria</taxon>
        <taxon>Pseudomonadati</taxon>
        <taxon>Bdellovibrionota</taxon>
        <taxon>Bdellovibrionia</taxon>
        <taxon>Bdellovibrionales</taxon>
        <taxon>Pseudobdellovibrionaceae</taxon>
        <taxon>Bdellovibrio</taxon>
    </lineage>
</organism>
<dbReference type="Proteomes" id="UP000010074">
    <property type="component" value="Chromosome"/>
</dbReference>
<feature type="signal peptide" evidence="1">
    <location>
        <begin position="1"/>
        <end position="18"/>
    </location>
</feature>
<protein>
    <submittedName>
        <fullName evidence="2">Uncharacterized protein</fullName>
    </submittedName>
</protein>
<feature type="chain" id="PRO_5003915193" evidence="1">
    <location>
        <begin position="19"/>
        <end position="281"/>
    </location>
</feature>
<gene>
    <name evidence="2" type="ORF">Bdt_0689</name>
</gene>
<dbReference type="EMBL" id="CP002930">
    <property type="protein sequence ID" value="AFY00396.1"/>
    <property type="molecule type" value="Genomic_DNA"/>
</dbReference>
<dbReference type="PATRIC" id="fig|1069642.3.peg.682"/>
<evidence type="ECO:0000313" key="3">
    <source>
        <dbReference type="Proteomes" id="UP000010074"/>
    </source>
</evidence>